<proteinExistence type="predicted"/>
<protein>
    <submittedName>
        <fullName evidence="1">Uncharacterized protein</fullName>
    </submittedName>
</protein>
<keyword evidence="2" id="KW-1185">Reference proteome</keyword>
<dbReference type="AlphaFoldDB" id="W2SGX1"/>
<dbReference type="Proteomes" id="UP000053676">
    <property type="component" value="Unassembled WGS sequence"/>
</dbReference>
<sequence>MLPCSFGSTGDQGQALWKVYFSRMGLLGSLRTASL</sequence>
<name>W2SGX1_NECAM</name>
<dbReference type="KEGG" id="nai:NECAME_15563"/>
<reference evidence="2" key="1">
    <citation type="journal article" date="2014" name="Nat. Genet.">
        <title>Genome of the human hookworm Necator americanus.</title>
        <authorList>
            <person name="Tang Y.T."/>
            <person name="Gao X."/>
            <person name="Rosa B.A."/>
            <person name="Abubucker S."/>
            <person name="Hallsworth-Pepin K."/>
            <person name="Martin J."/>
            <person name="Tyagi R."/>
            <person name="Heizer E."/>
            <person name="Zhang X."/>
            <person name="Bhonagiri-Palsikar V."/>
            <person name="Minx P."/>
            <person name="Warren W.C."/>
            <person name="Wang Q."/>
            <person name="Zhan B."/>
            <person name="Hotez P.J."/>
            <person name="Sternberg P.W."/>
            <person name="Dougall A."/>
            <person name="Gaze S.T."/>
            <person name="Mulvenna J."/>
            <person name="Sotillo J."/>
            <person name="Ranganathan S."/>
            <person name="Rabelo E.M."/>
            <person name="Wilson R.K."/>
            <person name="Felgner P.L."/>
            <person name="Bethony J."/>
            <person name="Hawdon J.M."/>
            <person name="Gasser R.B."/>
            <person name="Loukas A."/>
            <person name="Mitreva M."/>
        </authorList>
    </citation>
    <scope>NUCLEOTIDE SEQUENCE [LARGE SCALE GENOMIC DNA]</scope>
</reference>
<dbReference type="EMBL" id="KI669184">
    <property type="protein sequence ID" value="ETN68889.1"/>
    <property type="molecule type" value="Genomic_DNA"/>
</dbReference>
<gene>
    <name evidence="1" type="ORF">NECAME_15563</name>
</gene>
<evidence type="ECO:0000313" key="2">
    <source>
        <dbReference type="Proteomes" id="UP000053676"/>
    </source>
</evidence>
<evidence type="ECO:0000313" key="1">
    <source>
        <dbReference type="EMBL" id="ETN68889.1"/>
    </source>
</evidence>
<organism evidence="1 2">
    <name type="scientific">Necator americanus</name>
    <name type="common">Human hookworm</name>
    <dbReference type="NCBI Taxonomy" id="51031"/>
    <lineage>
        <taxon>Eukaryota</taxon>
        <taxon>Metazoa</taxon>
        <taxon>Ecdysozoa</taxon>
        <taxon>Nematoda</taxon>
        <taxon>Chromadorea</taxon>
        <taxon>Rhabditida</taxon>
        <taxon>Rhabditina</taxon>
        <taxon>Rhabditomorpha</taxon>
        <taxon>Strongyloidea</taxon>
        <taxon>Ancylostomatidae</taxon>
        <taxon>Bunostominae</taxon>
        <taxon>Necator</taxon>
    </lineage>
</organism>
<accession>W2SGX1</accession>